<dbReference type="GO" id="GO:0032156">
    <property type="term" value="C:septin cytoskeleton"/>
    <property type="evidence" value="ECO:0007669"/>
    <property type="project" value="UniProtKB-ARBA"/>
</dbReference>
<reference evidence="6" key="1">
    <citation type="submission" date="2020-12" db="EMBL/GenBank/DDBJ databases">
        <title>Metabolic potential, ecology and presence of endohyphal bacteria is reflected in genomic diversity of Mucoromycotina.</title>
        <authorList>
            <person name="Muszewska A."/>
            <person name="Okrasinska A."/>
            <person name="Steczkiewicz K."/>
            <person name="Drgas O."/>
            <person name="Orlowska M."/>
            <person name="Perlinska-Lenart U."/>
            <person name="Aleksandrzak-Piekarczyk T."/>
            <person name="Szatraj K."/>
            <person name="Zielenkiewicz U."/>
            <person name="Pilsyk S."/>
            <person name="Malc E."/>
            <person name="Mieczkowski P."/>
            <person name="Kruszewska J.S."/>
            <person name="Biernat P."/>
            <person name="Pawlowska J."/>
        </authorList>
    </citation>
    <scope>NUCLEOTIDE SEQUENCE</scope>
    <source>
        <strain evidence="6">WA0000051536</strain>
    </source>
</reference>
<feature type="compositionally biased region" description="Basic and acidic residues" evidence="4">
    <location>
        <begin position="397"/>
        <end position="426"/>
    </location>
</feature>
<name>A0A8H7Q5S5_9FUNG</name>
<dbReference type="InterPro" id="IPR016491">
    <property type="entry name" value="Septin"/>
</dbReference>
<dbReference type="InterPro" id="IPR030379">
    <property type="entry name" value="G_SEPTIN_dom"/>
</dbReference>
<evidence type="ECO:0000256" key="3">
    <source>
        <dbReference type="RuleBase" id="RU004560"/>
    </source>
</evidence>
<evidence type="ECO:0000313" key="6">
    <source>
        <dbReference type="EMBL" id="KAG2186612.1"/>
    </source>
</evidence>
<dbReference type="OrthoDB" id="416553at2759"/>
<dbReference type="PIRSF" id="PIRSF006698">
    <property type="entry name" value="Septin"/>
    <property type="match status" value="1"/>
</dbReference>
<dbReference type="SUPFAM" id="SSF52540">
    <property type="entry name" value="P-loop containing nucleoside triphosphate hydrolases"/>
    <property type="match status" value="1"/>
</dbReference>
<feature type="domain" description="Septin-type G" evidence="5">
    <location>
        <begin position="59"/>
        <end position="332"/>
    </location>
</feature>
<dbReference type="Proteomes" id="UP000612746">
    <property type="component" value="Unassembled WGS sequence"/>
</dbReference>
<dbReference type="GO" id="GO:0005525">
    <property type="term" value="F:GTP binding"/>
    <property type="evidence" value="ECO:0007669"/>
    <property type="project" value="UniProtKB-KW"/>
</dbReference>
<keyword evidence="7" id="KW-1185">Reference proteome</keyword>
<accession>A0A8H7Q5S5</accession>
<protein>
    <recommendedName>
        <fullName evidence="5">Septin-type G domain-containing protein</fullName>
    </recommendedName>
</protein>
<evidence type="ECO:0000256" key="2">
    <source>
        <dbReference type="ARBA" id="ARBA00023134"/>
    </source>
</evidence>
<organism evidence="6 7">
    <name type="scientific">Umbelopsis vinacea</name>
    <dbReference type="NCBI Taxonomy" id="44442"/>
    <lineage>
        <taxon>Eukaryota</taxon>
        <taxon>Fungi</taxon>
        <taxon>Fungi incertae sedis</taxon>
        <taxon>Mucoromycota</taxon>
        <taxon>Mucoromycotina</taxon>
        <taxon>Umbelopsidomycetes</taxon>
        <taxon>Umbelopsidales</taxon>
        <taxon>Umbelopsidaceae</taxon>
        <taxon>Umbelopsis</taxon>
    </lineage>
</organism>
<evidence type="ECO:0000256" key="1">
    <source>
        <dbReference type="ARBA" id="ARBA00022741"/>
    </source>
</evidence>
<keyword evidence="2 3" id="KW-0342">GTP-binding</keyword>
<feature type="non-terminal residue" evidence="6">
    <location>
        <position position="1"/>
    </location>
</feature>
<comment type="similarity">
    <text evidence="3">Belongs to the TRAFAC class TrmE-Era-EngA-EngB-Septin-like GTPase superfamily. Septin GTPase family.</text>
</comment>
<dbReference type="CDD" id="cd01850">
    <property type="entry name" value="CDC_Septin"/>
    <property type="match status" value="1"/>
</dbReference>
<dbReference type="FunFam" id="3.40.50.300:FF:000196">
    <property type="entry name" value="Cell division control 3"/>
    <property type="match status" value="1"/>
</dbReference>
<evidence type="ECO:0000256" key="4">
    <source>
        <dbReference type="SAM" id="MobiDB-lite"/>
    </source>
</evidence>
<evidence type="ECO:0000259" key="5">
    <source>
        <dbReference type="PROSITE" id="PS51719"/>
    </source>
</evidence>
<keyword evidence="1 3" id="KW-0547">Nucleotide-binding</keyword>
<dbReference type="Gene3D" id="3.40.50.300">
    <property type="entry name" value="P-loop containing nucleotide triphosphate hydrolases"/>
    <property type="match status" value="1"/>
</dbReference>
<dbReference type="GO" id="GO:0005938">
    <property type="term" value="C:cell cortex"/>
    <property type="evidence" value="ECO:0007669"/>
    <property type="project" value="UniProtKB-ARBA"/>
</dbReference>
<dbReference type="EMBL" id="JAEPRA010000004">
    <property type="protein sequence ID" value="KAG2186612.1"/>
    <property type="molecule type" value="Genomic_DNA"/>
</dbReference>
<dbReference type="PROSITE" id="PS51719">
    <property type="entry name" value="G_SEPTIN"/>
    <property type="match status" value="1"/>
</dbReference>
<dbReference type="PANTHER" id="PTHR18884">
    <property type="entry name" value="SEPTIN"/>
    <property type="match status" value="1"/>
</dbReference>
<dbReference type="AlphaFoldDB" id="A0A8H7Q5S5"/>
<evidence type="ECO:0000313" key="7">
    <source>
        <dbReference type="Proteomes" id="UP000612746"/>
    </source>
</evidence>
<dbReference type="Pfam" id="PF00735">
    <property type="entry name" value="Septin"/>
    <property type="match status" value="1"/>
</dbReference>
<feature type="region of interest" description="Disordered" evidence="4">
    <location>
        <begin position="397"/>
        <end position="436"/>
    </location>
</feature>
<gene>
    <name evidence="6" type="ORF">INT44_002836</name>
</gene>
<dbReference type="InterPro" id="IPR027417">
    <property type="entry name" value="P-loop_NTPase"/>
</dbReference>
<sequence>STLSVDQPTIEVQSPPSAQSISSIVRKKLQGYVGFANLPNQVHRKSVKKGFQFTCMVVGIKSPIVQLLGESGLGKSTLINTLFNTQLYPGKYNDEAPVESPKTVEIKSITADLDENGVKLRLNVVDTPGFGDFVNNEASWKPILDNIEARCDMYLEQENRVNRLKIVDNRIHACIYFIAPTGHALKQVDIEFMRRLHTRVNLIPVIAKSDTMTEEEVLAFKERILSDINFHNIQIYQAPQYEYDDAETIAENREIVSKIPFAIVGSDKEVETEGGRKVRGRAYPWGVVEVDNEDQCDFVKLRQMLIRTHMEELKEHTNNVLYENYRTEKLTAMGIQQDPTVFKEVNPMQKMEEERLQHEHKLQKMEGEMRMVFQAKVQEKETKLKQSEEELYARHREMKEALEKQRLDLEERKKRMESGRPMTPEKAKKKGFSFNK</sequence>
<proteinExistence type="inferred from homology"/>
<comment type="caution">
    <text evidence="6">The sequence shown here is derived from an EMBL/GenBank/DDBJ whole genome shotgun (WGS) entry which is preliminary data.</text>
</comment>
<feature type="compositionally biased region" description="Basic residues" evidence="4">
    <location>
        <begin position="427"/>
        <end position="436"/>
    </location>
</feature>